<dbReference type="AlphaFoldDB" id="A0A0E9VG58"/>
<reference evidence="1" key="2">
    <citation type="journal article" date="2015" name="Fish Shellfish Immunol.">
        <title>Early steps in the European eel (Anguilla anguilla)-Vibrio vulnificus interaction in the gills: Role of the RtxA13 toxin.</title>
        <authorList>
            <person name="Callol A."/>
            <person name="Pajuelo D."/>
            <person name="Ebbesson L."/>
            <person name="Teles M."/>
            <person name="MacKenzie S."/>
            <person name="Amaro C."/>
        </authorList>
    </citation>
    <scope>NUCLEOTIDE SEQUENCE</scope>
</reference>
<accession>A0A0E9VG58</accession>
<sequence length="55" mass="6341">MIPFSHSCQDNFHLGLSKSCIRTMENQSHMLTTLYRAAECTDTAVSYHFLRQTSM</sequence>
<organism evidence="1">
    <name type="scientific">Anguilla anguilla</name>
    <name type="common">European freshwater eel</name>
    <name type="synonym">Muraena anguilla</name>
    <dbReference type="NCBI Taxonomy" id="7936"/>
    <lineage>
        <taxon>Eukaryota</taxon>
        <taxon>Metazoa</taxon>
        <taxon>Chordata</taxon>
        <taxon>Craniata</taxon>
        <taxon>Vertebrata</taxon>
        <taxon>Euteleostomi</taxon>
        <taxon>Actinopterygii</taxon>
        <taxon>Neopterygii</taxon>
        <taxon>Teleostei</taxon>
        <taxon>Anguilliformes</taxon>
        <taxon>Anguillidae</taxon>
        <taxon>Anguilla</taxon>
    </lineage>
</organism>
<protein>
    <submittedName>
        <fullName evidence="1">Uncharacterized protein</fullName>
    </submittedName>
</protein>
<proteinExistence type="predicted"/>
<evidence type="ECO:0000313" key="1">
    <source>
        <dbReference type="EMBL" id="JAH76986.1"/>
    </source>
</evidence>
<reference evidence="1" key="1">
    <citation type="submission" date="2014-11" db="EMBL/GenBank/DDBJ databases">
        <authorList>
            <person name="Amaro Gonzalez C."/>
        </authorList>
    </citation>
    <scope>NUCLEOTIDE SEQUENCE</scope>
</reference>
<dbReference type="EMBL" id="GBXM01031591">
    <property type="protein sequence ID" value="JAH76986.1"/>
    <property type="molecule type" value="Transcribed_RNA"/>
</dbReference>
<name>A0A0E9VG58_ANGAN</name>